<dbReference type="RefSeq" id="XP_038062874.1">
    <property type="nucleotide sequence ID" value="XM_038206946.1"/>
</dbReference>
<organism evidence="2 3">
    <name type="scientific">Patiria miniata</name>
    <name type="common">Bat star</name>
    <name type="synonym">Asterina miniata</name>
    <dbReference type="NCBI Taxonomy" id="46514"/>
    <lineage>
        <taxon>Eukaryota</taxon>
        <taxon>Metazoa</taxon>
        <taxon>Echinodermata</taxon>
        <taxon>Eleutherozoa</taxon>
        <taxon>Asterozoa</taxon>
        <taxon>Asteroidea</taxon>
        <taxon>Valvatacea</taxon>
        <taxon>Valvatida</taxon>
        <taxon>Asterinidae</taxon>
        <taxon>Patiria</taxon>
    </lineage>
</organism>
<dbReference type="Proteomes" id="UP000887568">
    <property type="component" value="Unplaced"/>
</dbReference>
<reference evidence="2" key="1">
    <citation type="submission" date="2022-11" db="UniProtKB">
        <authorList>
            <consortium name="EnsemblMetazoa"/>
        </authorList>
    </citation>
    <scope>IDENTIFICATION</scope>
</reference>
<dbReference type="EnsemblMetazoa" id="XM_038206945.1">
    <property type="protein sequence ID" value="XP_038062873.1"/>
    <property type="gene ID" value="LOC119733358"/>
</dbReference>
<dbReference type="AlphaFoldDB" id="A0A914AGP4"/>
<keyword evidence="3" id="KW-1185">Reference proteome</keyword>
<dbReference type="EnsemblMetazoa" id="XM_038206946.1">
    <property type="protein sequence ID" value="XP_038062874.1"/>
    <property type="gene ID" value="LOC119733358"/>
</dbReference>
<proteinExistence type="predicted"/>
<dbReference type="RefSeq" id="XP_038062873.1">
    <property type="nucleotide sequence ID" value="XM_038206945.1"/>
</dbReference>
<dbReference type="GeneID" id="119733358"/>
<sequence>MIRHFTSMGGYNLGESVRRMLRRLGTNMLWSLYSYKGRKGKRALSDLQISRVLIKACLSAHPKSRVLEIEETIQETLKYCPNRKGGAKYKNPDANTIATPDEATTDFDD</sequence>
<accession>A0A914AGP4</accession>
<dbReference type="OrthoDB" id="5989442at2759"/>
<evidence type="ECO:0000313" key="2">
    <source>
        <dbReference type="EnsemblMetazoa" id="XP_038062873.1"/>
    </source>
</evidence>
<evidence type="ECO:0000256" key="1">
    <source>
        <dbReference type="SAM" id="MobiDB-lite"/>
    </source>
</evidence>
<name>A0A914AGP4_PATMI</name>
<protein>
    <submittedName>
        <fullName evidence="2">Uncharacterized protein</fullName>
    </submittedName>
</protein>
<feature type="region of interest" description="Disordered" evidence="1">
    <location>
        <begin position="89"/>
        <end position="109"/>
    </location>
</feature>
<evidence type="ECO:0000313" key="3">
    <source>
        <dbReference type="Proteomes" id="UP000887568"/>
    </source>
</evidence>